<proteinExistence type="predicted"/>
<feature type="compositionally biased region" description="Pro residues" evidence="2">
    <location>
        <begin position="47"/>
        <end position="64"/>
    </location>
</feature>
<dbReference type="RefSeq" id="WP_261501104.1">
    <property type="nucleotide sequence ID" value="NZ_JAODYH010000007.1"/>
</dbReference>
<evidence type="ECO:0000313" key="4">
    <source>
        <dbReference type="Proteomes" id="UP001525968"/>
    </source>
</evidence>
<dbReference type="SUPFAM" id="SSF48452">
    <property type="entry name" value="TPR-like"/>
    <property type="match status" value="1"/>
</dbReference>
<name>A0ABT2PRV6_9BURK</name>
<keyword evidence="1" id="KW-0175">Coiled coil</keyword>
<organism evidence="3 4">
    <name type="scientific">Acidovorax bellezanensis</name>
    <dbReference type="NCBI Taxonomy" id="2976702"/>
    <lineage>
        <taxon>Bacteria</taxon>
        <taxon>Pseudomonadati</taxon>
        <taxon>Pseudomonadota</taxon>
        <taxon>Betaproteobacteria</taxon>
        <taxon>Burkholderiales</taxon>
        <taxon>Comamonadaceae</taxon>
        <taxon>Acidovorax</taxon>
    </lineage>
</organism>
<comment type="caution">
    <text evidence="3">The sequence shown here is derived from an EMBL/GenBank/DDBJ whole genome shotgun (WGS) entry which is preliminary data.</text>
</comment>
<feature type="region of interest" description="Disordered" evidence="2">
    <location>
        <begin position="167"/>
        <end position="198"/>
    </location>
</feature>
<dbReference type="InterPro" id="IPR011990">
    <property type="entry name" value="TPR-like_helical_dom_sf"/>
</dbReference>
<keyword evidence="4" id="KW-1185">Reference proteome</keyword>
<protein>
    <submittedName>
        <fullName evidence="3">Uncharacterized protein</fullName>
    </submittedName>
</protein>
<feature type="coiled-coil region" evidence="1">
    <location>
        <begin position="207"/>
        <end position="234"/>
    </location>
</feature>
<feature type="compositionally biased region" description="Pro residues" evidence="2">
    <location>
        <begin position="97"/>
        <end position="110"/>
    </location>
</feature>
<dbReference type="EMBL" id="JAODYH010000007">
    <property type="protein sequence ID" value="MCT9811853.1"/>
    <property type="molecule type" value="Genomic_DNA"/>
</dbReference>
<gene>
    <name evidence="3" type="ORF">N0K08_14505</name>
</gene>
<dbReference type="Proteomes" id="UP001525968">
    <property type="component" value="Unassembled WGS sequence"/>
</dbReference>
<reference evidence="3 4" key="1">
    <citation type="submission" date="2022-09" db="EMBL/GenBank/DDBJ databases">
        <title>Draft genome of isolate Be4.</title>
        <authorList>
            <person name="Sanchez-Castro I."/>
            <person name="Martinez-Rodriguez P."/>
            <person name="Descostes M."/>
            <person name="Merroun M."/>
        </authorList>
    </citation>
    <scope>NUCLEOTIDE SEQUENCE [LARGE SCALE GENOMIC DNA]</scope>
    <source>
        <strain evidence="3 4">Be4</strain>
    </source>
</reference>
<feature type="region of interest" description="Disordered" evidence="2">
    <location>
        <begin position="47"/>
        <end position="123"/>
    </location>
</feature>
<evidence type="ECO:0000313" key="3">
    <source>
        <dbReference type="EMBL" id="MCT9811853.1"/>
    </source>
</evidence>
<sequence>MVDPVEQCSACRQKLWSVVAYCPFCGVQAAAAADDAVKPAQAEAAVVPPPLPKAVPTPAAPTPAAPEAMSKEAIQAALRKAAAEVAESKKPPKPKQPRPAPEVPPVPPQPREQDQPAVPAPRPPTIAGKKWLLGASAACVLVYFFWSPTPSGPDDCDLSLAQARSAMQQENAQEARRHSRAAIDSCKDKQRALRAKTTDSGAQALLKTQLQAQAQAEQQSRQLAQQQAQQESQQRIACEGSNRLTTDLMRTARLESARQNLQRAGEACHHRGETQGLLLQIEDKQAIANKATADASAQLADGALGLARASIDLLNRTNRESTELPELRAALNKAQAASAEAAARPVPAAAPAPQTELLRSFIRDAEASMQQRLYDKAKTYAESAQRIDPRNPEVARLLRRIKEHEMSYLRDRIVIE</sequence>
<evidence type="ECO:0000256" key="2">
    <source>
        <dbReference type="SAM" id="MobiDB-lite"/>
    </source>
</evidence>
<accession>A0ABT2PRV6</accession>
<feature type="compositionally biased region" description="Low complexity" evidence="2">
    <location>
        <begin position="76"/>
        <end position="85"/>
    </location>
</feature>
<evidence type="ECO:0000256" key="1">
    <source>
        <dbReference type="SAM" id="Coils"/>
    </source>
</evidence>